<evidence type="ECO:0000256" key="7">
    <source>
        <dbReference type="ARBA" id="ARBA00022982"/>
    </source>
</evidence>
<evidence type="ECO:0000256" key="13">
    <source>
        <dbReference type="SAM" id="Phobius"/>
    </source>
</evidence>
<evidence type="ECO:0000256" key="10">
    <source>
        <dbReference type="ARBA" id="ARBA00023136"/>
    </source>
</evidence>
<evidence type="ECO:0000256" key="9">
    <source>
        <dbReference type="ARBA" id="ARBA00023008"/>
    </source>
</evidence>
<organism evidence="16 17">
    <name type="scientific">Variovorax paradoxus</name>
    <dbReference type="NCBI Taxonomy" id="34073"/>
    <lineage>
        <taxon>Bacteria</taxon>
        <taxon>Pseudomonadati</taxon>
        <taxon>Pseudomonadota</taxon>
        <taxon>Betaproteobacteria</taxon>
        <taxon>Burkholderiales</taxon>
        <taxon>Comamonadaceae</taxon>
        <taxon>Variovorax</taxon>
    </lineage>
</organism>
<evidence type="ECO:0000256" key="2">
    <source>
        <dbReference type="ARBA" id="ARBA00004418"/>
    </source>
</evidence>
<dbReference type="Pfam" id="PF00034">
    <property type="entry name" value="Cytochrom_C"/>
    <property type="match status" value="1"/>
</dbReference>
<keyword evidence="8 12" id="KW-0408">Iron</keyword>
<evidence type="ECO:0000256" key="11">
    <source>
        <dbReference type="ARBA" id="ARBA00047816"/>
    </source>
</evidence>
<accession>A0A2W5QJV2</accession>
<dbReference type="GO" id="GO:0004129">
    <property type="term" value="F:cytochrome-c oxidase activity"/>
    <property type="evidence" value="ECO:0007669"/>
    <property type="project" value="UniProtKB-EC"/>
</dbReference>
<dbReference type="InterPro" id="IPR001505">
    <property type="entry name" value="Copper_CuA"/>
</dbReference>
<evidence type="ECO:0000256" key="12">
    <source>
        <dbReference type="PROSITE-ProRule" id="PRU00433"/>
    </source>
</evidence>
<dbReference type="InterPro" id="IPR045187">
    <property type="entry name" value="CcO_II"/>
</dbReference>
<dbReference type="PANTHER" id="PTHR22888:SF9">
    <property type="entry name" value="CYTOCHROME C OXIDASE SUBUNIT 2"/>
    <property type="match status" value="1"/>
</dbReference>
<dbReference type="PROSITE" id="PS00078">
    <property type="entry name" value="COX2"/>
    <property type="match status" value="1"/>
</dbReference>
<proteinExistence type="inferred from homology"/>
<dbReference type="InterPro" id="IPR036909">
    <property type="entry name" value="Cyt_c-like_dom_sf"/>
</dbReference>
<comment type="catalytic activity">
    <reaction evidence="11">
        <text>4 Fe(II)-[cytochrome c] + O2 + 8 H(+)(in) = 4 Fe(III)-[cytochrome c] + 2 H2O + 4 H(+)(out)</text>
        <dbReference type="Rhea" id="RHEA:11436"/>
        <dbReference type="Rhea" id="RHEA-COMP:10350"/>
        <dbReference type="Rhea" id="RHEA-COMP:14399"/>
        <dbReference type="ChEBI" id="CHEBI:15377"/>
        <dbReference type="ChEBI" id="CHEBI:15378"/>
        <dbReference type="ChEBI" id="CHEBI:15379"/>
        <dbReference type="ChEBI" id="CHEBI:29033"/>
        <dbReference type="ChEBI" id="CHEBI:29034"/>
        <dbReference type="EC" id="7.1.1.9"/>
    </reaction>
</comment>
<comment type="subcellular location">
    <subcellularLocation>
        <location evidence="1">Membrane</location>
    </subcellularLocation>
    <subcellularLocation>
        <location evidence="2">Periplasm</location>
    </subcellularLocation>
</comment>
<dbReference type="InterPro" id="IPR002429">
    <property type="entry name" value="CcO_II-like_C"/>
</dbReference>
<dbReference type="InterPro" id="IPR008972">
    <property type="entry name" value="Cupredoxin"/>
</dbReference>
<keyword evidence="9" id="KW-0186">Copper</keyword>
<dbReference type="GO" id="GO:0016020">
    <property type="term" value="C:membrane"/>
    <property type="evidence" value="ECO:0007669"/>
    <property type="project" value="UniProtKB-SubCell"/>
</dbReference>
<evidence type="ECO:0000256" key="1">
    <source>
        <dbReference type="ARBA" id="ARBA00004370"/>
    </source>
</evidence>
<dbReference type="SUPFAM" id="SSF49503">
    <property type="entry name" value="Cupredoxins"/>
    <property type="match status" value="1"/>
</dbReference>
<gene>
    <name evidence="16" type="ORF">DI563_04200</name>
</gene>
<dbReference type="Proteomes" id="UP000249135">
    <property type="component" value="Unassembled WGS sequence"/>
</dbReference>
<dbReference type="PROSITE" id="PS51007">
    <property type="entry name" value="CYTC"/>
    <property type="match status" value="1"/>
</dbReference>
<feature type="transmembrane region" description="Helical" evidence="13">
    <location>
        <begin position="29"/>
        <end position="49"/>
    </location>
</feature>
<evidence type="ECO:0000256" key="8">
    <source>
        <dbReference type="ARBA" id="ARBA00023004"/>
    </source>
</evidence>
<dbReference type="AlphaFoldDB" id="A0A2W5QJV2"/>
<evidence type="ECO:0000313" key="17">
    <source>
        <dbReference type="Proteomes" id="UP000249135"/>
    </source>
</evidence>
<dbReference type="GO" id="GO:0042597">
    <property type="term" value="C:periplasmic space"/>
    <property type="evidence" value="ECO:0007669"/>
    <property type="project" value="UniProtKB-SubCell"/>
</dbReference>
<dbReference type="EMBL" id="QFPP01000024">
    <property type="protein sequence ID" value="PZQ77306.1"/>
    <property type="molecule type" value="Genomic_DNA"/>
</dbReference>
<comment type="caution">
    <text evidence="16">The sequence shown here is derived from an EMBL/GenBank/DDBJ whole genome shotgun (WGS) entry which is preliminary data.</text>
</comment>
<dbReference type="GO" id="GO:0005507">
    <property type="term" value="F:copper ion binding"/>
    <property type="evidence" value="ECO:0007669"/>
    <property type="project" value="InterPro"/>
</dbReference>
<evidence type="ECO:0000256" key="3">
    <source>
        <dbReference type="ARBA" id="ARBA00007866"/>
    </source>
</evidence>
<protein>
    <submittedName>
        <fullName evidence="16">Cytochrome C oxidase subunit II</fullName>
    </submittedName>
</protein>
<keyword evidence="6 12" id="KW-0479">Metal-binding</keyword>
<keyword evidence="13" id="KW-0812">Transmembrane</keyword>
<evidence type="ECO:0000256" key="4">
    <source>
        <dbReference type="ARBA" id="ARBA00022448"/>
    </source>
</evidence>
<keyword evidence="4" id="KW-0813">Transport</keyword>
<dbReference type="InterPro" id="IPR034236">
    <property type="entry name" value="CuRO_CcO_Caa3_II"/>
</dbReference>
<dbReference type="PROSITE" id="PS50857">
    <property type="entry name" value="COX2_CUA"/>
    <property type="match status" value="1"/>
</dbReference>
<dbReference type="PANTHER" id="PTHR22888">
    <property type="entry name" value="CYTOCHROME C OXIDASE, SUBUNIT II"/>
    <property type="match status" value="1"/>
</dbReference>
<dbReference type="CDD" id="cd04213">
    <property type="entry name" value="CuRO_CcO_Caa3_II"/>
    <property type="match status" value="1"/>
</dbReference>
<comment type="similarity">
    <text evidence="3">Belongs to the cytochrome c oxidase subunit 2 family.</text>
</comment>
<dbReference type="GO" id="GO:0020037">
    <property type="term" value="F:heme binding"/>
    <property type="evidence" value="ECO:0007669"/>
    <property type="project" value="InterPro"/>
</dbReference>
<evidence type="ECO:0000313" key="16">
    <source>
        <dbReference type="EMBL" id="PZQ77306.1"/>
    </source>
</evidence>
<dbReference type="InterPro" id="IPR009056">
    <property type="entry name" value="Cyt_c-like_dom"/>
</dbReference>
<keyword evidence="10 13" id="KW-0472">Membrane</keyword>
<evidence type="ECO:0000256" key="6">
    <source>
        <dbReference type="ARBA" id="ARBA00022723"/>
    </source>
</evidence>
<dbReference type="Pfam" id="PF00116">
    <property type="entry name" value="COX2"/>
    <property type="match status" value="1"/>
</dbReference>
<sequence>MSAPAAPPAQSALHVAGPVADTLLDVTTVLTVGAVLIFGGVMLLLAMSLRGGPRPVRARRWLLGGGIAFPVVVLSALFVYGERHRPAWRPVPPADALVVAVTGRMWWWEVRYDDPRTGRRFATANEIRLPAGRPVYFALASEDVIHSFWVPALGGKMDMVPGRMQHLLLQADAPGRWRGQCAEYCGEQHARMALDVVALAPAEFEAWADAQARPVAPHAERSVQAGREAFLAHRCDACHAVRGVTAPGPDGRDVRRGPDLTHVGGRLSLGAATVPNTPEAMREWVAHTQQLKPGARMPSGEHRLPPAAIEDIAAWLSGLK</sequence>
<dbReference type="SUPFAM" id="SSF46626">
    <property type="entry name" value="Cytochrome c"/>
    <property type="match status" value="1"/>
</dbReference>
<feature type="transmembrane region" description="Helical" evidence="13">
    <location>
        <begin position="61"/>
        <end position="80"/>
    </location>
</feature>
<keyword evidence="7" id="KW-0249">Electron transport</keyword>
<feature type="domain" description="Cytochrome c" evidence="15">
    <location>
        <begin position="221"/>
        <end position="320"/>
    </location>
</feature>
<dbReference type="GO" id="GO:0042773">
    <property type="term" value="P:ATP synthesis coupled electron transport"/>
    <property type="evidence" value="ECO:0007669"/>
    <property type="project" value="TreeGrafter"/>
</dbReference>
<evidence type="ECO:0000259" key="15">
    <source>
        <dbReference type="PROSITE" id="PS51007"/>
    </source>
</evidence>
<feature type="domain" description="Cytochrome oxidase subunit II copper A binding" evidence="14">
    <location>
        <begin position="94"/>
        <end position="210"/>
    </location>
</feature>
<keyword evidence="13" id="KW-1133">Transmembrane helix</keyword>
<reference evidence="16 17" key="1">
    <citation type="submission" date="2017-08" db="EMBL/GenBank/DDBJ databases">
        <title>Infants hospitalized years apart are colonized by the same room-sourced microbial strains.</title>
        <authorList>
            <person name="Brooks B."/>
            <person name="Olm M.R."/>
            <person name="Firek B.A."/>
            <person name="Baker R."/>
            <person name="Thomas B.C."/>
            <person name="Morowitz M.J."/>
            <person name="Banfield J.F."/>
        </authorList>
    </citation>
    <scope>NUCLEOTIDE SEQUENCE [LARGE SCALE GENOMIC DNA]</scope>
    <source>
        <strain evidence="16">S2_005_003_R2_41</strain>
    </source>
</reference>
<dbReference type="Gene3D" id="2.60.40.420">
    <property type="entry name" value="Cupredoxins - blue copper proteins"/>
    <property type="match status" value="1"/>
</dbReference>
<keyword evidence="5 12" id="KW-0349">Heme</keyword>
<name>A0A2W5QJV2_VARPD</name>
<evidence type="ECO:0000256" key="5">
    <source>
        <dbReference type="ARBA" id="ARBA00022617"/>
    </source>
</evidence>
<evidence type="ECO:0000259" key="14">
    <source>
        <dbReference type="PROSITE" id="PS50857"/>
    </source>
</evidence>